<reference evidence="4" key="3">
    <citation type="journal article" date="2017" name="Plant Physiol. Biochem.">
        <title>Differential oxidative and antioxidative response of duckweed Lemna minor toward plant growth promoting/inhibiting bacteria.</title>
        <authorList>
            <person name="Ishizawa H."/>
            <person name="Kuroda M."/>
            <person name="Morikawa M."/>
            <person name="Ike M."/>
        </authorList>
    </citation>
    <scope>NUCLEOTIDE SEQUENCE [LARGE SCALE GENOMIC DNA]</scope>
    <source>
        <strain evidence="4">H3</strain>
    </source>
</reference>
<dbReference type="InterPro" id="IPR007055">
    <property type="entry name" value="BON_dom"/>
</dbReference>
<feature type="domain" description="BON" evidence="2">
    <location>
        <begin position="79"/>
        <end position="147"/>
    </location>
</feature>
<gene>
    <name evidence="3" type="ORF">DLM_2185</name>
</gene>
<dbReference type="Pfam" id="PF04972">
    <property type="entry name" value="BON"/>
    <property type="match status" value="3"/>
</dbReference>
<proteinExistence type="predicted"/>
<sequence length="218" mass="23554">MLKTDTTLQSDVMAELAWDPQIYASHIGVQAKDGVITLSGEVADFTQKWAAERAALRVGGVQALAVELTVALPWQEQRSDGEISAAAANALHMVPVLKDHAIKVMVEHGWITLSGEVEWDFQRKTAISLLRHLAGVTGISNQITLRSKLLSQAIKEEVEAALKRRAIRDINSITVSIDGPDVILSGSVHSWSERALANHAAAGMPGVRDVIDKISVLI</sequence>
<reference evidence="3 4" key="2">
    <citation type="journal article" date="2017" name="Genome Announc.">
        <title>Draft genome sequence of Aquitalea magnusonii strain H3, a plant growth-promoting bacterium of duckweed Lemna minor.</title>
        <authorList>
            <person name="Ishizawa H."/>
            <person name="Kuroda M."/>
            <person name="Ike M."/>
        </authorList>
    </citation>
    <scope>NUCLEOTIDE SEQUENCE [LARGE SCALE GENOMIC DNA]</scope>
    <source>
        <strain evidence="3 4">H3</strain>
    </source>
</reference>
<keyword evidence="4" id="KW-1185">Reference proteome</keyword>
<dbReference type="OrthoDB" id="870892at2"/>
<dbReference type="AlphaFoldDB" id="A0A3G9GD58"/>
<evidence type="ECO:0000256" key="1">
    <source>
        <dbReference type="ARBA" id="ARBA00022729"/>
    </source>
</evidence>
<dbReference type="Gene3D" id="3.30.1340.30">
    <property type="match status" value="3"/>
</dbReference>
<accession>A0A3G9GD58</accession>
<dbReference type="InterPro" id="IPR014004">
    <property type="entry name" value="Transpt-assoc_nodulatn_dom_bac"/>
</dbReference>
<name>A0A3G9GD58_9NEIS</name>
<keyword evidence="1" id="KW-0732">Signal</keyword>
<protein>
    <submittedName>
        <fullName evidence="3">Osmotically inducible protein Y</fullName>
    </submittedName>
</protein>
<evidence type="ECO:0000313" key="3">
    <source>
        <dbReference type="EMBL" id="BBF85800.1"/>
    </source>
</evidence>
<dbReference type="RefSeq" id="WP_089086315.1">
    <property type="nucleotide sequence ID" value="NZ_AP018823.1"/>
</dbReference>
<feature type="domain" description="BON" evidence="2">
    <location>
        <begin position="150"/>
        <end position="218"/>
    </location>
</feature>
<dbReference type="KEGG" id="amah:DLM_2185"/>
<dbReference type="Proteomes" id="UP000198290">
    <property type="component" value="Chromosome"/>
</dbReference>
<dbReference type="PANTHER" id="PTHR34606:SF4">
    <property type="entry name" value="OUTER MEMBRANE LIPOPROTEIN DOLP"/>
    <property type="match status" value="1"/>
</dbReference>
<dbReference type="EMBL" id="AP018823">
    <property type="protein sequence ID" value="BBF85800.1"/>
    <property type="molecule type" value="Genomic_DNA"/>
</dbReference>
<dbReference type="PANTHER" id="PTHR34606">
    <property type="entry name" value="BON DOMAIN-CONTAINING PROTEIN"/>
    <property type="match status" value="1"/>
</dbReference>
<dbReference type="InterPro" id="IPR051686">
    <property type="entry name" value="Lipoprotein_DolP"/>
</dbReference>
<organism evidence="3 4">
    <name type="scientific">Aquitalea magnusonii</name>
    <dbReference type="NCBI Taxonomy" id="332411"/>
    <lineage>
        <taxon>Bacteria</taxon>
        <taxon>Pseudomonadati</taxon>
        <taxon>Pseudomonadota</taxon>
        <taxon>Betaproteobacteria</taxon>
        <taxon>Neisseriales</taxon>
        <taxon>Chromobacteriaceae</taxon>
        <taxon>Aquitalea</taxon>
    </lineage>
</organism>
<dbReference type="SMART" id="SM00749">
    <property type="entry name" value="BON"/>
    <property type="match status" value="2"/>
</dbReference>
<dbReference type="PROSITE" id="PS50914">
    <property type="entry name" value="BON"/>
    <property type="match status" value="3"/>
</dbReference>
<evidence type="ECO:0000313" key="4">
    <source>
        <dbReference type="Proteomes" id="UP000198290"/>
    </source>
</evidence>
<reference evidence="4" key="1">
    <citation type="journal article" date="2017" name="Biotechnol. Biofuels">
        <title>Evaluation of environmental bacterial communities as a factor affecting the growth of duckweed Lemna minor.</title>
        <authorList>
            <person name="Ishizawa H."/>
            <person name="Kuroda M."/>
            <person name="Morikawa M."/>
            <person name="Ike M."/>
        </authorList>
    </citation>
    <scope>NUCLEOTIDE SEQUENCE [LARGE SCALE GENOMIC DNA]</scope>
    <source>
        <strain evidence="4">H3</strain>
    </source>
</reference>
<feature type="domain" description="BON" evidence="2">
    <location>
        <begin position="4"/>
        <end position="72"/>
    </location>
</feature>
<evidence type="ECO:0000259" key="2">
    <source>
        <dbReference type="PROSITE" id="PS50914"/>
    </source>
</evidence>